<reference evidence="1" key="1">
    <citation type="submission" date="2023-06" db="EMBL/GenBank/DDBJ databases">
        <title>Genomic analysis of the entomopathogenic nematode Steinernema hermaphroditum.</title>
        <authorList>
            <person name="Schwarz E.M."/>
            <person name="Heppert J.K."/>
            <person name="Baniya A."/>
            <person name="Schwartz H.T."/>
            <person name="Tan C.-H."/>
            <person name="Antoshechkin I."/>
            <person name="Sternberg P.W."/>
            <person name="Goodrich-Blair H."/>
            <person name="Dillman A.R."/>
        </authorList>
    </citation>
    <scope>NUCLEOTIDE SEQUENCE</scope>
    <source>
        <strain evidence="1">PS9179</strain>
        <tissue evidence="1">Whole animal</tissue>
    </source>
</reference>
<protein>
    <submittedName>
        <fullName evidence="1">Uncharacterized protein</fullName>
    </submittedName>
</protein>
<dbReference type="AlphaFoldDB" id="A0AA39GWS3"/>
<dbReference type="Proteomes" id="UP001175271">
    <property type="component" value="Unassembled WGS sequence"/>
</dbReference>
<evidence type="ECO:0000313" key="1">
    <source>
        <dbReference type="EMBL" id="KAK0393552.1"/>
    </source>
</evidence>
<accession>A0AA39GWS3</accession>
<dbReference type="EMBL" id="JAUCMV010000005">
    <property type="protein sequence ID" value="KAK0393552.1"/>
    <property type="molecule type" value="Genomic_DNA"/>
</dbReference>
<name>A0AA39GWS3_9BILA</name>
<keyword evidence="2" id="KW-1185">Reference proteome</keyword>
<organism evidence="1 2">
    <name type="scientific">Steinernema hermaphroditum</name>
    <dbReference type="NCBI Taxonomy" id="289476"/>
    <lineage>
        <taxon>Eukaryota</taxon>
        <taxon>Metazoa</taxon>
        <taxon>Ecdysozoa</taxon>
        <taxon>Nematoda</taxon>
        <taxon>Chromadorea</taxon>
        <taxon>Rhabditida</taxon>
        <taxon>Tylenchina</taxon>
        <taxon>Panagrolaimomorpha</taxon>
        <taxon>Strongyloidoidea</taxon>
        <taxon>Steinernematidae</taxon>
        <taxon>Steinernema</taxon>
    </lineage>
</organism>
<comment type="caution">
    <text evidence="1">The sequence shown here is derived from an EMBL/GenBank/DDBJ whole genome shotgun (WGS) entry which is preliminary data.</text>
</comment>
<sequence length="68" mass="7545">MSVHCVGSLTEKVYTTVTTLGMHSGRMLPNGLDHVPNDFTNDASCPITLDAQGMYLIHCGTQWMRFRS</sequence>
<gene>
    <name evidence="1" type="ORF">QR680_000268</name>
</gene>
<evidence type="ECO:0000313" key="2">
    <source>
        <dbReference type="Proteomes" id="UP001175271"/>
    </source>
</evidence>
<proteinExistence type="predicted"/>